<dbReference type="AlphaFoldDB" id="A0A0H4KI33"/>
<dbReference type="Proteomes" id="UP000036202">
    <property type="component" value="Chromosome"/>
</dbReference>
<sequence>MYLIEWKVDGKVKTYVAEGFIERNAKLNELEEHNLNYIVHNDSKEYNPETCNKCKRNIDLTEAAYYKGNCKDCYKESLLAEV</sequence>
<proteinExistence type="predicted"/>
<reference evidence="2" key="2">
    <citation type="submission" date="2015-06" db="EMBL/GenBank/DDBJ databases">
        <title>Genome Sequence of Bacillus endophyticus and Analysis of its Companion Mechanism in the Ketogulonigenium vulgare-Bacillus strain Consortium.</title>
        <authorList>
            <person name="Jia N."/>
            <person name="Du J."/>
            <person name="Ding M.-Z."/>
            <person name="Gao F."/>
            <person name="Yuan Y.-J."/>
        </authorList>
    </citation>
    <scope>NUCLEOTIDE SEQUENCE [LARGE SCALE GENOMIC DNA]</scope>
    <source>
        <strain evidence="2">Hbe603</strain>
    </source>
</reference>
<evidence type="ECO:0000313" key="1">
    <source>
        <dbReference type="EMBL" id="AKO91959.1"/>
    </source>
</evidence>
<accession>A0A0H4KI33</accession>
<reference evidence="1 2" key="1">
    <citation type="journal article" date="2015" name="PLoS ONE">
        <title>Genome Sequence of Bacillus endophyticus and Analysis of Its Companion Mechanism in the Ketogulonigenium vulgare-Bacillus Strain Consortium.</title>
        <authorList>
            <person name="Jia N."/>
            <person name="Du J."/>
            <person name="Ding M.Z."/>
            <person name="Gao F."/>
            <person name="Yuan Y.J."/>
        </authorList>
    </citation>
    <scope>NUCLEOTIDE SEQUENCE [LARGE SCALE GENOMIC DNA]</scope>
    <source>
        <strain evidence="1 2">Hbe603</strain>
    </source>
</reference>
<dbReference type="PATRIC" id="fig|135735.6.peg.1527"/>
<name>A0A0H4KI33_9BACI</name>
<keyword evidence="2" id="KW-1185">Reference proteome</keyword>
<dbReference type="OrthoDB" id="2889187at2"/>
<dbReference type="EMBL" id="CP011974">
    <property type="protein sequence ID" value="AKO91959.1"/>
    <property type="molecule type" value="Genomic_DNA"/>
</dbReference>
<gene>
    <name evidence="1" type="ORF">BEH_07515</name>
</gene>
<dbReference type="RefSeq" id="WP_046216920.1">
    <property type="nucleotide sequence ID" value="NZ_CP011974.1"/>
</dbReference>
<organism evidence="1 2">
    <name type="scientific">Priestia filamentosa</name>
    <dbReference type="NCBI Taxonomy" id="1402861"/>
    <lineage>
        <taxon>Bacteria</taxon>
        <taxon>Bacillati</taxon>
        <taxon>Bacillota</taxon>
        <taxon>Bacilli</taxon>
        <taxon>Bacillales</taxon>
        <taxon>Bacillaceae</taxon>
        <taxon>Priestia</taxon>
    </lineage>
</organism>
<evidence type="ECO:0000313" key="2">
    <source>
        <dbReference type="Proteomes" id="UP000036202"/>
    </source>
</evidence>
<protein>
    <submittedName>
        <fullName evidence="1">Uncharacterized protein</fullName>
    </submittedName>
</protein>
<dbReference type="KEGG" id="beo:BEH_07515"/>